<organism evidence="2 3">
    <name type="scientific">Endozoicomonas lisbonensis</name>
    <dbReference type="NCBI Taxonomy" id="3120522"/>
    <lineage>
        <taxon>Bacteria</taxon>
        <taxon>Pseudomonadati</taxon>
        <taxon>Pseudomonadota</taxon>
        <taxon>Gammaproteobacteria</taxon>
        <taxon>Oceanospirillales</taxon>
        <taxon>Endozoicomonadaceae</taxon>
        <taxon>Endozoicomonas</taxon>
    </lineage>
</organism>
<dbReference type="EMBL" id="JBEWTB010000002">
    <property type="protein sequence ID" value="MET4758997.1"/>
    <property type="molecule type" value="Genomic_DNA"/>
</dbReference>
<evidence type="ECO:0000256" key="1">
    <source>
        <dbReference type="SAM" id="Phobius"/>
    </source>
</evidence>
<keyword evidence="3" id="KW-1185">Reference proteome</keyword>
<keyword evidence="1" id="KW-1133">Transmembrane helix</keyword>
<name>A0ABV2SMK0_9GAMM</name>
<gene>
    <name evidence="2" type="ORF">V5J35_004189</name>
</gene>
<evidence type="ECO:0000313" key="3">
    <source>
        <dbReference type="Proteomes" id="UP001549366"/>
    </source>
</evidence>
<keyword evidence="1" id="KW-0472">Membrane</keyword>
<comment type="caution">
    <text evidence="2">The sequence shown here is derived from an EMBL/GenBank/DDBJ whole genome shotgun (WGS) entry which is preliminary data.</text>
</comment>
<feature type="transmembrane region" description="Helical" evidence="1">
    <location>
        <begin position="30"/>
        <end position="50"/>
    </location>
</feature>
<reference evidence="2 3" key="1">
    <citation type="submission" date="2024-06" db="EMBL/GenBank/DDBJ databases">
        <title>Genomic Encyclopedia of Type Strains, Phase V (KMG-V): Genome sequencing to study the core and pangenomes of soil and plant-associated prokaryotes.</title>
        <authorList>
            <person name="Whitman W."/>
        </authorList>
    </citation>
    <scope>NUCLEOTIDE SEQUENCE [LARGE SCALE GENOMIC DNA]</scope>
    <source>
        <strain evidence="2 3">NE40</strain>
    </source>
</reference>
<sequence>MKIIISSFIVLVFWVSHSNAYIDPGTGSALMSAIIGLFVAAGVVAKTFWYKITSVFNFKRAEAEAEVEDDEYIKPDDR</sequence>
<dbReference type="RefSeq" id="WP_354009032.1">
    <property type="nucleotide sequence ID" value="NZ_JBEWTA010000001.1"/>
</dbReference>
<accession>A0ABV2SMK0</accession>
<keyword evidence="1" id="KW-0812">Transmembrane</keyword>
<protein>
    <submittedName>
        <fullName evidence="2">O-antigen/teichoic acid export membrane protein</fullName>
    </submittedName>
</protein>
<evidence type="ECO:0000313" key="2">
    <source>
        <dbReference type="EMBL" id="MET4758997.1"/>
    </source>
</evidence>
<proteinExistence type="predicted"/>
<dbReference type="Proteomes" id="UP001549366">
    <property type="component" value="Unassembled WGS sequence"/>
</dbReference>